<evidence type="ECO:0000256" key="3">
    <source>
        <dbReference type="ARBA" id="ARBA00022692"/>
    </source>
</evidence>
<keyword evidence="7" id="KW-0325">Glycoprotein</keyword>
<dbReference type="PANTHER" id="PTHR42643">
    <property type="entry name" value="IONOTROPIC RECEPTOR 20A-RELATED"/>
    <property type="match status" value="1"/>
</dbReference>
<evidence type="ECO:0000313" key="10">
    <source>
        <dbReference type="Proteomes" id="UP001054945"/>
    </source>
</evidence>
<proteinExistence type="predicted"/>
<dbReference type="Proteomes" id="UP001054945">
    <property type="component" value="Unassembled WGS sequence"/>
</dbReference>
<evidence type="ECO:0000256" key="7">
    <source>
        <dbReference type="ARBA" id="ARBA00023180"/>
    </source>
</evidence>
<keyword evidence="10" id="KW-1185">Reference proteome</keyword>
<dbReference type="Gene3D" id="3.40.190.10">
    <property type="entry name" value="Periplasmic binding protein-like II"/>
    <property type="match status" value="1"/>
</dbReference>
<evidence type="ECO:0000256" key="6">
    <source>
        <dbReference type="ARBA" id="ARBA00023170"/>
    </source>
</evidence>
<dbReference type="SUPFAM" id="SSF53850">
    <property type="entry name" value="Periplasmic binding protein-like II"/>
    <property type="match status" value="1"/>
</dbReference>
<evidence type="ECO:0000256" key="1">
    <source>
        <dbReference type="ARBA" id="ARBA00004651"/>
    </source>
</evidence>
<evidence type="ECO:0000313" key="9">
    <source>
        <dbReference type="EMBL" id="GIX77057.1"/>
    </source>
</evidence>
<dbReference type="AlphaFoldDB" id="A0AAV4MX16"/>
<dbReference type="GO" id="GO:0005886">
    <property type="term" value="C:plasma membrane"/>
    <property type="evidence" value="ECO:0007669"/>
    <property type="project" value="UniProtKB-SubCell"/>
</dbReference>
<keyword evidence="4 8" id="KW-1133">Transmembrane helix</keyword>
<keyword evidence="3 8" id="KW-0812">Transmembrane</keyword>
<evidence type="ECO:0000256" key="4">
    <source>
        <dbReference type="ARBA" id="ARBA00022989"/>
    </source>
</evidence>
<sequence length="166" mass="19336">MDFGRRNIPRKLDRHDGFDTERRGVDLAFTHLPINYQRTKLVDFSRYYCTEEYTFVSQHPETTKSAFTFLHPFNLPIWTCILVSLVIVSVCFAMLKTGTRSVPEALFQLFPSIIGQPLDVGRIREVQYFDYVLGVLLQNFYPLLLYFDSVVVSYTASERISDTKFP</sequence>
<keyword evidence="2" id="KW-1003">Cell membrane</keyword>
<evidence type="ECO:0000256" key="2">
    <source>
        <dbReference type="ARBA" id="ARBA00022475"/>
    </source>
</evidence>
<dbReference type="InterPro" id="IPR052192">
    <property type="entry name" value="Insect_Ionotropic_Sensory_Rcpt"/>
</dbReference>
<comment type="subcellular location">
    <subcellularLocation>
        <location evidence="1">Cell membrane</location>
        <topology evidence="1">Multi-pass membrane protein</topology>
    </subcellularLocation>
</comment>
<dbReference type="PANTHER" id="PTHR42643:SF24">
    <property type="entry name" value="IONOTROPIC RECEPTOR 60A"/>
    <property type="match status" value="1"/>
</dbReference>
<comment type="caution">
    <text evidence="9">The sequence shown here is derived from an EMBL/GenBank/DDBJ whole genome shotgun (WGS) entry which is preliminary data.</text>
</comment>
<protein>
    <submittedName>
        <fullName evidence="9">Uncharacterized protein</fullName>
    </submittedName>
</protein>
<accession>A0AAV4MX16</accession>
<dbReference type="EMBL" id="BPLR01020296">
    <property type="protein sequence ID" value="GIX77057.1"/>
    <property type="molecule type" value="Genomic_DNA"/>
</dbReference>
<evidence type="ECO:0000256" key="5">
    <source>
        <dbReference type="ARBA" id="ARBA00023136"/>
    </source>
</evidence>
<keyword evidence="5 8" id="KW-0472">Membrane</keyword>
<organism evidence="9 10">
    <name type="scientific">Caerostris extrusa</name>
    <name type="common">Bark spider</name>
    <name type="synonym">Caerostris bankana</name>
    <dbReference type="NCBI Taxonomy" id="172846"/>
    <lineage>
        <taxon>Eukaryota</taxon>
        <taxon>Metazoa</taxon>
        <taxon>Ecdysozoa</taxon>
        <taxon>Arthropoda</taxon>
        <taxon>Chelicerata</taxon>
        <taxon>Arachnida</taxon>
        <taxon>Araneae</taxon>
        <taxon>Araneomorphae</taxon>
        <taxon>Entelegynae</taxon>
        <taxon>Araneoidea</taxon>
        <taxon>Araneidae</taxon>
        <taxon>Caerostris</taxon>
    </lineage>
</organism>
<evidence type="ECO:0000256" key="8">
    <source>
        <dbReference type="SAM" id="Phobius"/>
    </source>
</evidence>
<gene>
    <name evidence="9" type="ORF">CEXT_633261</name>
</gene>
<feature type="transmembrane region" description="Helical" evidence="8">
    <location>
        <begin position="75"/>
        <end position="95"/>
    </location>
</feature>
<reference evidence="9 10" key="1">
    <citation type="submission" date="2021-06" db="EMBL/GenBank/DDBJ databases">
        <title>Caerostris extrusa draft genome.</title>
        <authorList>
            <person name="Kono N."/>
            <person name="Arakawa K."/>
        </authorList>
    </citation>
    <scope>NUCLEOTIDE SEQUENCE [LARGE SCALE GENOMIC DNA]</scope>
</reference>
<name>A0AAV4MX16_CAEEX</name>
<keyword evidence="6" id="KW-0675">Receptor</keyword>